<evidence type="ECO:0000313" key="9">
    <source>
        <dbReference type="Proteomes" id="UP001271648"/>
    </source>
</evidence>
<sequence length="253" mass="27585">MEAQNRETIIIQNQSNGAATTALVLGIIGFIVGLIPYLGWFMAPVWLLAVIFGLIGMRKKYKRGTAIIGLIFGLLGAAYKIGFWIVAAGGILAASYTLSGGTDDADSGTVNSTEVKVGDVAPDFTLTDIDGNQHRLSDYNGKAVYLYFWGTWAAPSKSEMPDLNKQYHQFKDQGVQVFAVNIGQSESAVNEFASNYKLDFPIMIDTGREVMDLYNIVPLPTTVLINPDGIIVDIVTGQLTEKTIKEHMNEIKP</sequence>
<dbReference type="NCBIfam" id="NF002854">
    <property type="entry name" value="PRK03147.1"/>
    <property type="match status" value="1"/>
</dbReference>
<evidence type="ECO:0000256" key="1">
    <source>
        <dbReference type="ARBA" id="ARBA00004196"/>
    </source>
</evidence>
<dbReference type="InterPro" id="IPR036249">
    <property type="entry name" value="Thioredoxin-like_sf"/>
</dbReference>
<evidence type="ECO:0000256" key="3">
    <source>
        <dbReference type="ARBA" id="ARBA00022968"/>
    </source>
</evidence>
<reference evidence="8 9" key="1">
    <citation type="submission" date="2023-06" db="EMBL/GenBank/DDBJ databases">
        <title>Sporosarcina sp. nov., isolated from Korean traditional fermented seafood 'Jeotgal'.</title>
        <authorList>
            <person name="Yang A.I."/>
            <person name="Shin N.-R."/>
        </authorList>
    </citation>
    <scope>NUCLEOTIDE SEQUENCE [LARGE SCALE GENOMIC DNA]</scope>
    <source>
        <strain evidence="8 9">KCTC43456</strain>
    </source>
</reference>
<evidence type="ECO:0000256" key="6">
    <source>
        <dbReference type="SAM" id="Phobius"/>
    </source>
</evidence>
<keyword evidence="6" id="KW-0812">Transmembrane</keyword>
<keyword evidence="5" id="KW-0676">Redox-active center</keyword>
<keyword evidence="9" id="KW-1185">Reference proteome</keyword>
<dbReference type="InterPro" id="IPR000866">
    <property type="entry name" value="AhpC/TSA"/>
</dbReference>
<feature type="domain" description="Thioredoxin" evidence="7">
    <location>
        <begin position="115"/>
        <end position="253"/>
    </location>
</feature>
<evidence type="ECO:0000259" key="7">
    <source>
        <dbReference type="PROSITE" id="PS51352"/>
    </source>
</evidence>
<organism evidence="8 9">
    <name type="scientific">Sporosarcina thermotolerans</name>
    <dbReference type="NCBI Taxonomy" id="633404"/>
    <lineage>
        <taxon>Bacteria</taxon>
        <taxon>Bacillati</taxon>
        <taxon>Bacillota</taxon>
        <taxon>Bacilli</taxon>
        <taxon>Bacillales</taxon>
        <taxon>Caryophanaceae</taxon>
        <taxon>Sporosarcina</taxon>
    </lineage>
</organism>
<evidence type="ECO:0000256" key="5">
    <source>
        <dbReference type="ARBA" id="ARBA00023284"/>
    </source>
</evidence>
<dbReference type="InterPro" id="IPR013766">
    <property type="entry name" value="Thioredoxin_domain"/>
</dbReference>
<dbReference type="AlphaFoldDB" id="A0AAW9A7E6"/>
<keyword evidence="6" id="KW-1133">Transmembrane helix</keyword>
<keyword evidence="4" id="KW-1015">Disulfide bond</keyword>
<dbReference type="Pfam" id="PF00578">
    <property type="entry name" value="AhpC-TSA"/>
    <property type="match status" value="1"/>
</dbReference>
<accession>A0AAW9A7E6</accession>
<protein>
    <submittedName>
        <fullName evidence="8">Thiol-disulfide oxidoreductase ResA</fullName>
    </submittedName>
</protein>
<keyword evidence="6" id="KW-0472">Membrane</keyword>
<evidence type="ECO:0000256" key="2">
    <source>
        <dbReference type="ARBA" id="ARBA00022748"/>
    </source>
</evidence>
<keyword evidence="3" id="KW-0735">Signal-anchor</keyword>
<comment type="subcellular location">
    <subcellularLocation>
        <location evidence="1">Cell envelope</location>
    </subcellularLocation>
</comment>
<evidence type="ECO:0000313" key="8">
    <source>
        <dbReference type="EMBL" id="MDW0116250.1"/>
    </source>
</evidence>
<dbReference type="Gene3D" id="3.40.30.10">
    <property type="entry name" value="Glutaredoxin"/>
    <property type="match status" value="1"/>
</dbReference>
<dbReference type="EMBL" id="JAUBDJ010000002">
    <property type="protein sequence ID" value="MDW0116250.1"/>
    <property type="molecule type" value="Genomic_DNA"/>
</dbReference>
<gene>
    <name evidence="8" type="primary">resA</name>
    <name evidence="8" type="ORF">QTL97_04840</name>
</gene>
<dbReference type="CDD" id="cd02966">
    <property type="entry name" value="TlpA_like_family"/>
    <property type="match status" value="1"/>
</dbReference>
<dbReference type="GO" id="GO:0030313">
    <property type="term" value="C:cell envelope"/>
    <property type="evidence" value="ECO:0007669"/>
    <property type="project" value="UniProtKB-SubCell"/>
</dbReference>
<feature type="transmembrane region" description="Helical" evidence="6">
    <location>
        <begin position="22"/>
        <end position="55"/>
    </location>
</feature>
<dbReference type="PANTHER" id="PTHR42852">
    <property type="entry name" value="THIOL:DISULFIDE INTERCHANGE PROTEIN DSBE"/>
    <property type="match status" value="1"/>
</dbReference>
<feature type="transmembrane region" description="Helical" evidence="6">
    <location>
        <begin position="67"/>
        <end position="92"/>
    </location>
</feature>
<dbReference type="PANTHER" id="PTHR42852:SF6">
    <property type="entry name" value="THIOL:DISULFIDE INTERCHANGE PROTEIN DSBE"/>
    <property type="match status" value="1"/>
</dbReference>
<dbReference type="GO" id="GO:0016491">
    <property type="term" value="F:oxidoreductase activity"/>
    <property type="evidence" value="ECO:0007669"/>
    <property type="project" value="InterPro"/>
</dbReference>
<keyword evidence="2" id="KW-0201">Cytochrome c-type biogenesis</keyword>
<dbReference type="InterPro" id="IPR050553">
    <property type="entry name" value="Thioredoxin_ResA/DsbE_sf"/>
</dbReference>
<comment type="caution">
    <text evidence="8">The sequence shown here is derived from an EMBL/GenBank/DDBJ whole genome shotgun (WGS) entry which is preliminary data.</text>
</comment>
<dbReference type="Proteomes" id="UP001271648">
    <property type="component" value="Unassembled WGS sequence"/>
</dbReference>
<proteinExistence type="predicted"/>
<evidence type="ECO:0000256" key="4">
    <source>
        <dbReference type="ARBA" id="ARBA00023157"/>
    </source>
</evidence>
<dbReference type="RefSeq" id="WP_283732942.1">
    <property type="nucleotide sequence ID" value="NZ_CP125968.1"/>
</dbReference>
<dbReference type="GO" id="GO:0017004">
    <property type="term" value="P:cytochrome complex assembly"/>
    <property type="evidence" value="ECO:0007669"/>
    <property type="project" value="UniProtKB-KW"/>
</dbReference>
<dbReference type="GO" id="GO:0016209">
    <property type="term" value="F:antioxidant activity"/>
    <property type="evidence" value="ECO:0007669"/>
    <property type="project" value="InterPro"/>
</dbReference>
<dbReference type="SUPFAM" id="SSF52833">
    <property type="entry name" value="Thioredoxin-like"/>
    <property type="match status" value="1"/>
</dbReference>
<name>A0AAW9A7E6_9BACL</name>
<dbReference type="PROSITE" id="PS51352">
    <property type="entry name" value="THIOREDOXIN_2"/>
    <property type="match status" value="1"/>
</dbReference>